<accession>A0A1I6E5A1</accession>
<keyword evidence="2" id="KW-1185">Reference proteome</keyword>
<reference evidence="2" key="1">
    <citation type="submission" date="2016-10" db="EMBL/GenBank/DDBJ databases">
        <authorList>
            <person name="Varghese N."/>
            <person name="Submissions S."/>
        </authorList>
    </citation>
    <scope>NUCLEOTIDE SEQUENCE [LARGE SCALE GENOMIC DNA]</scope>
    <source>
        <strain evidence="2">DSM 3669</strain>
    </source>
</reference>
<organism evidence="1 2">
    <name type="scientific">Desulfoscipio geothermicus DSM 3669</name>
    <dbReference type="NCBI Taxonomy" id="1121426"/>
    <lineage>
        <taxon>Bacteria</taxon>
        <taxon>Bacillati</taxon>
        <taxon>Bacillota</taxon>
        <taxon>Clostridia</taxon>
        <taxon>Eubacteriales</taxon>
        <taxon>Desulfallaceae</taxon>
        <taxon>Desulfoscipio</taxon>
    </lineage>
</organism>
<dbReference type="AlphaFoldDB" id="A0A1I6E5A1"/>
<evidence type="ECO:0008006" key="3">
    <source>
        <dbReference type="Google" id="ProtNLM"/>
    </source>
</evidence>
<name>A0A1I6E5A1_9FIRM</name>
<evidence type="ECO:0000313" key="2">
    <source>
        <dbReference type="Proteomes" id="UP000199584"/>
    </source>
</evidence>
<dbReference type="Pfam" id="PF11136">
    <property type="entry name" value="DUF2889"/>
    <property type="match status" value="1"/>
</dbReference>
<sequence length="272" mass="30666">MSNILQRHWLTTVRRDAPGAFLEARTVYCGTDCEVGAFLKVDPVSFTVIEATWENYSPPAANMDIVGLRGVQAYFDCGPALKEALAGMGEFPRSVFADTVRGVIQAETFLYTERGFASAVEYSNYWEKFYADSCRYYSNLHRVNRKWHEYAGHMRTSNLFNRFKAQSVYREVNDYRVCSQLSDSFHELNVEIVLDRQLVVTECRGTLLRVPDPVCQEAAVFLDQMVSRPASAQSKKQIAGLLGRGDGCVHLIDMVYEALESVTIAIEVIGII</sequence>
<dbReference type="RefSeq" id="WP_092485803.1">
    <property type="nucleotide sequence ID" value="NZ_FOYM01000026.1"/>
</dbReference>
<proteinExistence type="predicted"/>
<gene>
    <name evidence="1" type="ORF">SAMN05660706_12637</name>
</gene>
<protein>
    <recommendedName>
        <fullName evidence="3">DUF2889 domain-containing protein</fullName>
    </recommendedName>
</protein>
<dbReference type="InterPro" id="IPR021312">
    <property type="entry name" value="DUF2889"/>
</dbReference>
<dbReference type="EMBL" id="FOYM01000026">
    <property type="protein sequence ID" value="SFR12929.1"/>
    <property type="molecule type" value="Genomic_DNA"/>
</dbReference>
<dbReference type="Proteomes" id="UP000199584">
    <property type="component" value="Unassembled WGS sequence"/>
</dbReference>
<dbReference type="STRING" id="39060.SAMN05660706_12637"/>
<evidence type="ECO:0000313" key="1">
    <source>
        <dbReference type="EMBL" id="SFR12929.1"/>
    </source>
</evidence>
<dbReference type="OrthoDB" id="1676378at2"/>